<feature type="transmembrane region" description="Helical" evidence="1">
    <location>
        <begin position="42"/>
        <end position="61"/>
    </location>
</feature>
<dbReference type="Pfam" id="PF20016">
    <property type="entry name" value="ThsA_Macro"/>
    <property type="match status" value="1"/>
</dbReference>
<keyword evidence="1" id="KW-1133">Transmembrane helix</keyword>
<dbReference type="InterPro" id="IPR045535">
    <property type="entry name" value="ThsA_Macro"/>
</dbReference>
<feature type="domain" description="Thoeris protein ThsA Macro" evidence="2">
    <location>
        <begin position="78"/>
        <end position="259"/>
    </location>
</feature>
<dbReference type="AlphaFoldDB" id="A0A2T2WZR8"/>
<proteinExistence type="predicted"/>
<evidence type="ECO:0000259" key="2">
    <source>
        <dbReference type="Pfam" id="PF20016"/>
    </source>
</evidence>
<dbReference type="Proteomes" id="UP000242972">
    <property type="component" value="Unassembled WGS sequence"/>
</dbReference>
<reference evidence="3 4" key="1">
    <citation type="journal article" date="2014" name="BMC Genomics">
        <title>Comparison of environmental and isolate Sulfobacillus genomes reveals diverse carbon, sulfur, nitrogen, and hydrogen metabolisms.</title>
        <authorList>
            <person name="Justice N.B."/>
            <person name="Norman A."/>
            <person name="Brown C.T."/>
            <person name="Singh A."/>
            <person name="Thomas B.C."/>
            <person name="Banfield J.F."/>
        </authorList>
    </citation>
    <scope>NUCLEOTIDE SEQUENCE [LARGE SCALE GENOMIC DNA]</scope>
    <source>
        <strain evidence="3">AMDSBA4</strain>
    </source>
</reference>
<protein>
    <recommendedName>
        <fullName evidence="2">Thoeris protein ThsA Macro domain-containing protein</fullName>
    </recommendedName>
</protein>
<name>A0A2T2WZR8_9FIRM</name>
<evidence type="ECO:0000313" key="3">
    <source>
        <dbReference type="EMBL" id="PSR27727.1"/>
    </source>
</evidence>
<evidence type="ECO:0000256" key="1">
    <source>
        <dbReference type="SAM" id="Phobius"/>
    </source>
</evidence>
<keyword evidence="1" id="KW-0472">Membrane</keyword>
<keyword evidence="1" id="KW-0812">Transmembrane</keyword>
<evidence type="ECO:0000313" key="4">
    <source>
        <dbReference type="Proteomes" id="UP000242972"/>
    </source>
</evidence>
<organism evidence="3 4">
    <name type="scientific">Sulfobacillus benefaciens</name>
    <dbReference type="NCBI Taxonomy" id="453960"/>
    <lineage>
        <taxon>Bacteria</taxon>
        <taxon>Bacillati</taxon>
        <taxon>Bacillota</taxon>
        <taxon>Clostridia</taxon>
        <taxon>Eubacteriales</taxon>
        <taxon>Clostridiales Family XVII. Incertae Sedis</taxon>
        <taxon>Sulfobacillus</taxon>
    </lineage>
</organism>
<sequence length="275" mass="32495">MKLKVRFLDWILLKNYMAVLTIISVFFTLCSFFISIPSNRKIAWFIVLLGLFLAIYIYMWFRANLLDRVTLKVNNSTVDVKVGDVFDQRGLKVIAFNEYFDTLVDDVIISTTSLNGIYINTNVQDITELDRLIAHDEHVRDNFQGEDLHRQKGKRNRYRLGTIFKHHDFLLTAFSKFDKDNRAFLYMNDYINFLMNFWNEVDIVYNGRSISIPLLGSGITRFKEYDAITEQELLELLIWSFKTSRIKFTYPSKVSIIIHESKKDKINFYKLKTLV</sequence>
<accession>A0A2T2WZR8</accession>
<dbReference type="EMBL" id="PXYW01000106">
    <property type="protein sequence ID" value="PSR27727.1"/>
    <property type="molecule type" value="Genomic_DNA"/>
</dbReference>
<feature type="transmembrane region" description="Helical" evidence="1">
    <location>
        <begin position="12"/>
        <end position="36"/>
    </location>
</feature>
<comment type="caution">
    <text evidence="3">The sequence shown here is derived from an EMBL/GenBank/DDBJ whole genome shotgun (WGS) entry which is preliminary data.</text>
</comment>
<gene>
    <name evidence="3" type="ORF">C7B46_19300</name>
</gene>